<name>A0ABU0E483_9FIRM</name>
<evidence type="ECO:0000313" key="7">
    <source>
        <dbReference type="Proteomes" id="UP001230220"/>
    </source>
</evidence>
<dbReference type="Gene3D" id="3.40.190.290">
    <property type="match status" value="1"/>
</dbReference>
<reference evidence="6 7" key="1">
    <citation type="submission" date="2023-07" db="EMBL/GenBank/DDBJ databases">
        <title>Genomic Encyclopedia of Type Strains, Phase IV (KMG-IV): sequencing the most valuable type-strain genomes for metagenomic binning, comparative biology and taxonomic classification.</title>
        <authorList>
            <person name="Goeker M."/>
        </authorList>
    </citation>
    <scope>NUCLEOTIDE SEQUENCE [LARGE SCALE GENOMIC DNA]</scope>
    <source>
        <strain evidence="6 7">DSM 16784</strain>
    </source>
</reference>
<dbReference type="Proteomes" id="UP001230220">
    <property type="component" value="Unassembled WGS sequence"/>
</dbReference>
<protein>
    <submittedName>
        <fullName evidence="6">DNA-binding transcriptional LysR family regulator</fullName>
    </submittedName>
</protein>
<keyword evidence="4" id="KW-0804">Transcription</keyword>
<dbReference type="InterPro" id="IPR005119">
    <property type="entry name" value="LysR_subst-bd"/>
</dbReference>
<dbReference type="RefSeq" id="WP_307408659.1">
    <property type="nucleotide sequence ID" value="NZ_JAUSUR010000004.1"/>
</dbReference>
<dbReference type="InterPro" id="IPR050950">
    <property type="entry name" value="HTH-type_LysR_regulators"/>
</dbReference>
<feature type="domain" description="HTH lysR-type" evidence="5">
    <location>
        <begin position="1"/>
        <end position="58"/>
    </location>
</feature>
<comment type="caution">
    <text evidence="6">The sequence shown here is derived from an EMBL/GenBank/DDBJ whole genome shotgun (WGS) entry which is preliminary data.</text>
</comment>
<dbReference type="Pfam" id="PF03466">
    <property type="entry name" value="LysR_substrate"/>
    <property type="match status" value="1"/>
</dbReference>
<dbReference type="SUPFAM" id="SSF46785">
    <property type="entry name" value="Winged helix' DNA-binding domain"/>
    <property type="match status" value="1"/>
</dbReference>
<dbReference type="EMBL" id="JAUSUR010000004">
    <property type="protein sequence ID" value="MDQ0361704.1"/>
    <property type="molecule type" value="Genomic_DNA"/>
</dbReference>
<dbReference type="PROSITE" id="PS50931">
    <property type="entry name" value="HTH_LYSR"/>
    <property type="match status" value="1"/>
</dbReference>
<dbReference type="InterPro" id="IPR036388">
    <property type="entry name" value="WH-like_DNA-bd_sf"/>
</dbReference>
<keyword evidence="7" id="KW-1185">Reference proteome</keyword>
<dbReference type="Gene3D" id="1.10.10.10">
    <property type="entry name" value="Winged helix-like DNA-binding domain superfamily/Winged helix DNA-binding domain"/>
    <property type="match status" value="1"/>
</dbReference>
<comment type="similarity">
    <text evidence="1">Belongs to the LysR transcriptional regulatory family.</text>
</comment>
<proteinExistence type="inferred from homology"/>
<evidence type="ECO:0000313" key="6">
    <source>
        <dbReference type="EMBL" id="MDQ0361704.1"/>
    </source>
</evidence>
<evidence type="ECO:0000256" key="4">
    <source>
        <dbReference type="ARBA" id="ARBA00023163"/>
    </source>
</evidence>
<dbReference type="PRINTS" id="PR00039">
    <property type="entry name" value="HTHLYSR"/>
</dbReference>
<evidence type="ECO:0000259" key="5">
    <source>
        <dbReference type="PROSITE" id="PS50931"/>
    </source>
</evidence>
<gene>
    <name evidence="6" type="ORF">J2S15_002454</name>
</gene>
<organism evidence="6 7">
    <name type="scientific">Breznakia pachnodae</name>
    <dbReference type="NCBI Taxonomy" id="265178"/>
    <lineage>
        <taxon>Bacteria</taxon>
        <taxon>Bacillati</taxon>
        <taxon>Bacillota</taxon>
        <taxon>Erysipelotrichia</taxon>
        <taxon>Erysipelotrichales</taxon>
        <taxon>Erysipelotrichaceae</taxon>
        <taxon>Breznakia</taxon>
    </lineage>
</organism>
<dbReference type="SUPFAM" id="SSF53850">
    <property type="entry name" value="Periplasmic binding protein-like II"/>
    <property type="match status" value="1"/>
</dbReference>
<keyword evidence="2" id="KW-0805">Transcription regulation</keyword>
<evidence type="ECO:0000256" key="2">
    <source>
        <dbReference type="ARBA" id="ARBA00023015"/>
    </source>
</evidence>
<accession>A0ABU0E483</accession>
<dbReference type="GO" id="GO:0003677">
    <property type="term" value="F:DNA binding"/>
    <property type="evidence" value="ECO:0007669"/>
    <property type="project" value="UniProtKB-KW"/>
</dbReference>
<keyword evidence="3 6" id="KW-0238">DNA-binding</keyword>
<dbReference type="PANTHER" id="PTHR30419">
    <property type="entry name" value="HTH-TYPE TRANSCRIPTIONAL REGULATOR YBHD"/>
    <property type="match status" value="1"/>
</dbReference>
<dbReference type="InterPro" id="IPR036390">
    <property type="entry name" value="WH_DNA-bd_sf"/>
</dbReference>
<evidence type="ECO:0000256" key="1">
    <source>
        <dbReference type="ARBA" id="ARBA00009437"/>
    </source>
</evidence>
<sequence length="291" mass="32983">MNLRLLEIFRVVAQEENMTSASKLLFISQPAISQAIAELEEELGVPLFDRRAGRIKLNEVGRKLLHKSIFLLDEMNSLKEEITQSFQHMEIHIGSSITYATAKLPKLLKKFEELYPTIKVKVSINNASTLEQKLLKGELDLCFLEGKIKHEQFHSIPVYEFPISWFCAKKHSFSTISSVPLDELLKENLLLREEGSALRETVDTFLNTHGYTAAPKWVSVNSGVIIEAVKENLGVSALPDVLLQPELKKKNIVTLDIDNLVISTPVQIVYYKDKVLIEPLKNLIELCNKKS</sequence>
<dbReference type="Pfam" id="PF00126">
    <property type="entry name" value="HTH_1"/>
    <property type="match status" value="1"/>
</dbReference>
<dbReference type="InterPro" id="IPR000847">
    <property type="entry name" value="LysR_HTH_N"/>
</dbReference>
<evidence type="ECO:0000256" key="3">
    <source>
        <dbReference type="ARBA" id="ARBA00023125"/>
    </source>
</evidence>